<dbReference type="InterPro" id="IPR032821">
    <property type="entry name" value="PKS_assoc"/>
</dbReference>
<dbReference type="Pfam" id="PF16197">
    <property type="entry name" value="KAsynt_C_assoc"/>
    <property type="match status" value="2"/>
</dbReference>
<gene>
    <name evidence="11" type="ORF">J2S66_001535</name>
</gene>
<dbReference type="InterPro" id="IPR002364">
    <property type="entry name" value="Quin_OxRdtase/zeta-crystal_CS"/>
</dbReference>
<dbReference type="PANTHER" id="PTHR43775:SF51">
    <property type="entry name" value="INACTIVE PHENOLPHTHIOCEROL SYNTHESIS POLYKETIDE SYNTHASE TYPE I PKS1-RELATED"/>
    <property type="match status" value="1"/>
</dbReference>
<dbReference type="InterPro" id="IPR011032">
    <property type="entry name" value="GroES-like_sf"/>
</dbReference>
<keyword evidence="3" id="KW-0808">Transferase</keyword>
<feature type="domain" description="Carrier" evidence="8">
    <location>
        <begin position="886"/>
        <end position="961"/>
    </location>
</feature>
<dbReference type="SMART" id="SM00822">
    <property type="entry name" value="PKS_KR"/>
    <property type="match status" value="1"/>
</dbReference>
<dbReference type="PROSITE" id="PS52019">
    <property type="entry name" value="PKS_MFAS_DH"/>
    <property type="match status" value="1"/>
</dbReference>
<dbReference type="Gene3D" id="3.40.366.10">
    <property type="entry name" value="Malonyl-Coenzyme A Acyl Carrier Protein, domain 2"/>
    <property type="match status" value="2"/>
</dbReference>
<dbReference type="InterPro" id="IPR049551">
    <property type="entry name" value="PKS_DH_C"/>
</dbReference>
<evidence type="ECO:0000259" key="10">
    <source>
        <dbReference type="PROSITE" id="PS52019"/>
    </source>
</evidence>
<dbReference type="Pfam" id="PF02801">
    <property type="entry name" value="Ketoacyl-synt_C"/>
    <property type="match status" value="2"/>
</dbReference>
<keyword evidence="12" id="KW-1185">Reference proteome</keyword>
<dbReference type="PROSITE" id="PS50075">
    <property type="entry name" value="CARRIER"/>
    <property type="match status" value="2"/>
</dbReference>
<dbReference type="InterPro" id="IPR042104">
    <property type="entry name" value="PKS_dehydratase_sf"/>
</dbReference>
<dbReference type="InterPro" id="IPR020806">
    <property type="entry name" value="PKS_PP-bd"/>
</dbReference>
<dbReference type="Gene3D" id="3.40.47.10">
    <property type="match status" value="2"/>
</dbReference>
<dbReference type="Gene3D" id="3.90.180.10">
    <property type="entry name" value="Medium-chain alcohol dehydrogenases, catalytic domain"/>
    <property type="match status" value="1"/>
</dbReference>
<feature type="active site" description="Proton acceptor; for dehydratase activity" evidence="6">
    <location>
        <position position="1912"/>
    </location>
</feature>
<dbReference type="InterPro" id="IPR020843">
    <property type="entry name" value="ER"/>
</dbReference>
<evidence type="ECO:0000256" key="4">
    <source>
        <dbReference type="ARBA" id="ARBA00023268"/>
    </source>
</evidence>
<sequence length="3060" mass="312757">MTPAPAPTPDRARTAVAVIGLSCRLPSAPDPEAFWRLLRSGTDAVATVPGRGTGGFLSAVDAFDAAFFGISPREARAMDPQHRLALELGWEALEHAGVPADALRGTDTAVFLGAMADDYAVLTRTAGEIGPHTLTGLHRASAATRLSHLLGLRGPSMVVDTGQSSSLVAVHLAAESLRRGESVLALAGGVQLNLAPDGTEVVERFGALSPDHRCHTFDARANGYVRGEGGGVVVLKMLSAALADGDDVLAVIEGSAVNNDGPAEGLTVPSARAQAELARLACRRAGVDPAQVGHVELHGTGTPVGDPVEAAALGEVYGRARGGGPLLVGSAKTNVGHLEGAAGVTGLLKTVLGLRHGVVPPSLHFAEPNPDIRFDEWNLEVATSAVPWPAASDGRLLAGVSSFGVSGTNCHLVLSAAPRGEQAEGESAEGKSAEGKSADAPFWLLSARDPEALRAQAARLLPHVASLSPADVGHTLATRRALLPHRAAVLGPDLAAGLAAIASGGPAEGVVRGAAVAGGPVFVFPGQGSQWAGMGHELLASSPAFAEELTRCDAALSKFVDFSVAAVLREDDGAPPLGRVDVVQPVLWAVMVSLAAVWRSYGVEPAAVVGHSQGEVAAACVAGALSLEDGARVVALRSALIAGTLAGDGGMVSVALPEDEVRAGLAPWAGRLGVAAVNGPESVVVTGEAGAVDEFVERWRSTGRVRRVDVDYASHSPMVERLHARLVELLAPVRPRASRVPFYSAVTGGELGTAALDARYWYRNLRQPVAFRAVVDALLDAGHGLFVEVSPHPVLTGGVRDTAGDRPVAAIGTLRRGEGGTRRVLASVAELVAHGGPVDFEVLYPGGGRVPLPTYPFQRERHWIGEHWLGEHAEPVAATPGRFEPAAALRTVRAECAVVLGLRDADRVLVDEPLRAQGFDSTMVVELAARLRAATGVAVTASVVYDHPTPRRLAAHLTATAGPAGDVAAPTGSTATGATGVGATGVGATGVGATEVGATGVGAGADEPIAIVGMACRLPGGADSPEALWRLVADGVDAVSPMPADRGWSPAVTGTGRSGGFLADVAGFDAGFFGISPREASAMDPQQRLALEVAWEAVERARLAPTALRGTRTGVFLGSMAQDYGPPLHRTSGGTEGFALTGTTPSVLSGRIAYVLGLAGPALTVDTACSSSLVALHLAAQALRAGDCDLALAGGVTVMSEPGLFVEFAKQDGLSPDGRCKAFAEAADGTGWAEGVGVLVVARLSEARRRDLPVLAVLRGSAVNSDGASNGLTAPSGAAQREVIGAALRRAGLTPADVDVVEAHGTGTRLGDPIEAGALLAAYGRDRPSPLLVGSLKSNLGHTQAAAGVAGVIKLVQAMRNGAVPATLHVDAPSSRVDWAAGSVELVTSAREWPRGDRPRRGAVSSFGISGTNAHVVLEEGDRDPGERDSREQDPGETGRVVLWVLSARSPEALRDQARLLSAVDGRPADVAVSLATTRGHLGHRAAVVAEDRAAALAALAAGESAEGVLVDTAVPAPATAFLFAGQGAQRLGAGAGLARAHPVFADALDEVCGLLDPHLPRPLRDVLFGADAAALDDTGFAQPALFALGVALARLLGSWGVRPDAVVGHSVGEVAAAHVAGVLSLPDACALVVARGTLMAALPTGGAMVAVRAGVDDVRPVLAHGVVVAAVNGPRSVVLSGDADAVARAAADLAARGHRARVLRVSHAFHSPLMDPMLDRFREVVAGLTMRAPRVPLISTLTGARVDATDPEHWVRQVREPVLFTDAVRALADLDVTIALDTGPDGSLAAMAQEAVEGSRGDGLVCAPTLRTGRDEDHAVAEAVARLHVHGVAVDWAAFCAGTGGRVVDLPTYPFRHERFWSSAPAAEVSTVGLRVPGHPLLGAATDLPGTGGAVLTGRLSAHTRPWLAEHVVGGAVLLPGAALAELAVRAADEVGAPAVDELTLEAPLVLADDPVTVQVVVDGPDEAGRRALSLHGRVGEDGPWTRHARGVLAPTAAPVPDLAGAWPPPGARPVPLEGFYERMAADGFAYGPAFRGLRAAWRRGDEVFAEVSGAVEAVGDDRFALHPAVLDAALHATALLTEPARLPGLPFAWSGLRLCAAGATGLRVRVTGVAPGEVELVLADSTGAPVAAVDRLVLRPAPTGAARPGPEALFRLDWTPAPSRALPVGAVVVGEDPFGLPAADRYPDVAALVKAVAAREVTPGLALLPVSGDEVVRVLDELRLWREHGLPFPLAVVTRGAVAVEPGESVRDPDAAAVWGLVRSAQAEDPGRLLLVDVDGGPPLLTDEPQTAVRSGVAKVGRLARCRPDDALTPPDGPWRLDTTAPGTLDALVLRALDAPAAEPAPGAVRVGVRAAGVNFRDVLTALGRYPGEPGPMGIEGAGVVLAVGAGVTDLAVGDRVMGLFAGAFGPVADTHRDLLAPVPADWSWVRAAATPVAFLTAHHALVEVAGVRAGQSVLVHAGAGGVGMAAVQLARHLGADVFATASPGKWGALRALGLADDRIASSRTLEFAEAFRAATGGRGVDVVLNCLAGEFTDASLDLVAPGGKFVELGKTDPRDPGGVDHTAFDLLELPPARIAPKLAELGDLFAAGALAPLPASVWDVRRAPDAFRHVSRAKHVGKVVLTVPRAWDPDGAVLITGGLGGLGLALARHLVTDRGATRLVLVGRGGGAGREEELAALRELGAEVTAAACDVADPDAVADLVAGVPALTAVVHAAGVLDDGLLDALTPDRLAAVLRPKVDGARALREATRHLDLAAFVAYSSVVGTLGAAGQAAYAAANAHLDALVDRWHAEGLPARSLAWGPWTAEAGMTGGLADADLARLTRHTPPLDAAHGLALFDAALGWTDPTVVAAGVDVDALTADAPAALRGLGRTTRPAAAAPAASGAAERLAALPGPDRADAALDLVRREAALVLGLPGPERVAPDRSFRDTGFDSLTGLELRNRLTGATGARLAPTAVFDHPTPAALAGLLLAELGLAETSERAAILVELDRLDALCAQADPDAELHHQVALRLDSLRGRWGGPAVRDEPADFDFDLAGDDEIFELLDNELGLS</sequence>
<dbReference type="SUPFAM" id="SSF47336">
    <property type="entry name" value="ACP-like"/>
    <property type="match status" value="2"/>
</dbReference>
<comment type="caution">
    <text evidence="11">The sequence shown here is derived from an EMBL/GenBank/DDBJ whole genome shotgun (WGS) entry which is preliminary data.</text>
</comment>
<dbReference type="InterPro" id="IPR020841">
    <property type="entry name" value="PKS_Beta-ketoAc_synthase_dom"/>
</dbReference>
<dbReference type="SUPFAM" id="SSF53901">
    <property type="entry name" value="Thiolase-like"/>
    <property type="match status" value="2"/>
</dbReference>
<dbReference type="SMART" id="SM00827">
    <property type="entry name" value="PKS_AT"/>
    <property type="match status" value="2"/>
</dbReference>
<reference evidence="11 12" key="1">
    <citation type="submission" date="2023-07" db="EMBL/GenBank/DDBJ databases">
        <title>Sequencing the genomes of 1000 actinobacteria strains.</title>
        <authorList>
            <person name="Klenk H.-P."/>
        </authorList>
    </citation>
    <scope>NUCLEOTIDE SEQUENCE [LARGE SCALE GENOMIC DNA]</scope>
    <source>
        <strain evidence="11 12">DSM 43749</strain>
    </source>
</reference>
<dbReference type="Gene3D" id="3.40.50.720">
    <property type="entry name" value="NAD(P)-binding Rossmann-like Domain"/>
    <property type="match status" value="3"/>
</dbReference>
<evidence type="ECO:0000259" key="8">
    <source>
        <dbReference type="PROSITE" id="PS50075"/>
    </source>
</evidence>
<feature type="region of interest" description="N-terminal hotdog fold" evidence="6">
    <location>
        <begin position="1880"/>
        <end position="2001"/>
    </location>
</feature>
<dbReference type="PROSITE" id="PS52004">
    <property type="entry name" value="KS3_2"/>
    <property type="match status" value="2"/>
</dbReference>
<dbReference type="SMART" id="SM00829">
    <property type="entry name" value="PKS_ER"/>
    <property type="match status" value="1"/>
</dbReference>
<feature type="domain" description="Carrier" evidence="8">
    <location>
        <begin position="2906"/>
        <end position="2981"/>
    </location>
</feature>
<dbReference type="InterPro" id="IPR050091">
    <property type="entry name" value="PKS_NRPS_Biosynth_Enz"/>
</dbReference>
<dbReference type="Pfam" id="PF14765">
    <property type="entry name" value="PS-DH"/>
    <property type="match status" value="1"/>
</dbReference>
<dbReference type="InterPro" id="IPR036291">
    <property type="entry name" value="NAD(P)-bd_dom_sf"/>
</dbReference>
<dbReference type="SUPFAM" id="SSF55048">
    <property type="entry name" value="Probable ACP-binding domain of malonyl-CoA ACP transacylase"/>
    <property type="match status" value="2"/>
</dbReference>
<dbReference type="InterPro" id="IPR014043">
    <property type="entry name" value="Acyl_transferase_dom"/>
</dbReference>
<feature type="compositionally biased region" description="Basic and acidic residues" evidence="7">
    <location>
        <begin position="1417"/>
        <end position="1434"/>
    </location>
</feature>
<dbReference type="InterPro" id="IPR020807">
    <property type="entry name" value="PKS_DH"/>
</dbReference>
<dbReference type="SMART" id="SM00826">
    <property type="entry name" value="PKS_DH"/>
    <property type="match status" value="1"/>
</dbReference>
<proteinExistence type="predicted"/>
<dbReference type="Pfam" id="PF00109">
    <property type="entry name" value="ketoacyl-synt"/>
    <property type="match status" value="2"/>
</dbReference>
<dbReference type="SUPFAM" id="SSF51735">
    <property type="entry name" value="NAD(P)-binding Rossmann-fold domains"/>
    <property type="match status" value="3"/>
</dbReference>
<dbReference type="SUPFAM" id="SSF50129">
    <property type="entry name" value="GroES-like"/>
    <property type="match status" value="1"/>
</dbReference>
<dbReference type="SMART" id="SM00825">
    <property type="entry name" value="PKS_KS"/>
    <property type="match status" value="2"/>
</dbReference>
<dbReference type="Gene3D" id="1.10.1200.10">
    <property type="entry name" value="ACP-like"/>
    <property type="match status" value="2"/>
</dbReference>
<dbReference type="Pfam" id="PF08659">
    <property type="entry name" value="KR"/>
    <property type="match status" value="1"/>
</dbReference>
<dbReference type="InterPro" id="IPR049900">
    <property type="entry name" value="PKS_mFAS_DH"/>
</dbReference>
<dbReference type="SMART" id="SM01294">
    <property type="entry name" value="PKS_PP_betabranch"/>
    <property type="match status" value="1"/>
</dbReference>
<keyword evidence="2" id="KW-0597">Phosphoprotein</keyword>
<dbReference type="InterPro" id="IPR001227">
    <property type="entry name" value="Ac_transferase_dom_sf"/>
</dbReference>
<feature type="region of interest" description="C-terminal hotdog fold" evidence="6">
    <location>
        <begin position="2013"/>
        <end position="2149"/>
    </location>
</feature>
<name>A0ABU1PRS6_9PSEU</name>
<feature type="region of interest" description="Disordered" evidence="7">
    <location>
        <begin position="1416"/>
        <end position="1437"/>
    </location>
</feature>
<dbReference type="CDD" id="cd05195">
    <property type="entry name" value="enoyl_red"/>
    <property type="match status" value="1"/>
</dbReference>
<keyword evidence="4" id="KW-0511">Multifunctional enzyme</keyword>
<feature type="domain" description="PKS/mFAS DH" evidence="10">
    <location>
        <begin position="1880"/>
        <end position="2149"/>
    </location>
</feature>
<dbReference type="InterPro" id="IPR013968">
    <property type="entry name" value="PKS_KR"/>
</dbReference>
<dbReference type="InterPro" id="IPR014031">
    <property type="entry name" value="Ketoacyl_synth_C"/>
</dbReference>
<dbReference type="InterPro" id="IPR016035">
    <property type="entry name" value="Acyl_Trfase/lysoPLipase"/>
</dbReference>
<dbReference type="CDD" id="cd00833">
    <property type="entry name" value="PKS"/>
    <property type="match status" value="2"/>
</dbReference>
<evidence type="ECO:0000256" key="1">
    <source>
        <dbReference type="ARBA" id="ARBA00022450"/>
    </source>
</evidence>
<dbReference type="SMART" id="SM00823">
    <property type="entry name" value="PKS_PP"/>
    <property type="match status" value="2"/>
</dbReference>
<keyword evidence="5" id="KW-0012">Acyltransferase</keyword>
<dbReference type="Gene3D" id="3.10.129.110">
    <property type="entry name" value="Polyketide synthase dehydratase"/>
    <property type="match status" value="1"/>
</dbReference>
<dbReference type="InterPro" id="IPR016039">
    <property type="entry name" value="Thiolase-like"/>
</dbReference>
<dbReference type="Gene3D" id="3.30.70.3290">
    <property type="match status" value="2"/>
</dbReference>
<dbReference type="InterPro" id="IPR014030">
    <property type="entry name" value="Ketoacyl_synth_N"/>
</dbReference>
<accession>A0ABU1PRS6</accession>
<dbReference type="EMBL" id="JAVDSG010000001">
    <property type="protein sequence ID" value="MDR6593151.1"/>
    <property type="molecule type" value="Genomic_DNA"/>
</dbReference>
<dbReference type="InterPro" id="IPR036736">
    <property type="entry name" value="ACP-like_sf"/>
</dbReference>
<feature type="domain" description="Ketosynthase family 3 (KS3)" evidence="9">
    <location>
        <begin position="13"/>
        <end position="416"/>
    </location>
</feature>
<dbReference type="SUPFAM" id="SSF52151">
    <property type="entry name" value="FabD/lysophospholipase-like"/>
    <property type="match status" value="2"/>
</dbReference>
<dbReference type="InterPro" id="IPR006162">
    <property type="entry name" value="Ppantetheine_attach_site"/>
</dbReference>
<feature type="active site" description="Proton donor; for dehydratase activity" evidence="6">
    <location>
        <position position="2073"/>
    </location>
</feature>
<dbReference type="InterPro" id="IPR057326">
    <property type="entry name" value="KR_dom"/>
</dbReference>
<dbReference type="InterPro" id="IPR009081">
    <property type="entry name" value="PP-bd_ACP"/>
</dbReference>
<dbReference type="InterPro" id="IPR013154">
    <property type="entry name" value="ADH-like_N"/>
</dbReference>
<dbReference type="Pfam" id="PF08240">
    <property type="entry name" value="ADH_N"/>
    <property type="match status" value="1"/>
</dbReference>
<evidence type="ECO:0000256" key="3">
    <source>
        <dbReference type="ARBA" id="ARBA00022679"/>
    </source>
</evidence>
<dbReference type="InterPro" id="IPR018201">
    <property type="entry name" value="Ketoacyl_synth_AS"/>
</dbReference>
<protein>
    <submittedName>
        <fullName evidence="11">Acyl transferase domain-containing protein/NADPH:quinone reductase-like Zn-dependent oxidoreductase</fullName>
    </submittedName>
</protein>
<dbReference type="PROSITE" id="PS00606">
    <property type="entry name" value="KS3_1"/>
    <property type="match status" value="1"/>
</dbReference>
<keyword evidence="1" id="KW-0596">Phosphopantetheine</keyword>
<dbReference type="Pfam" id="PF13602">
    <property type="entry name" value="ADH_zinc_N_2"/>
    <property type="match status" value="1"/>
</dbReference>
<organism evidence="11 12">
    <name type="scientific">Saccharothrix longispora</name>
    <dbReference type="NCBI Taxonomy" id="33920"/>
    <lineage>
        <taxon>Bacteria</taxon>
        <taxon>Bacillati</taxon>
        <taxon>Actinomycetota</taxon>
        <taxon>Actinomycetes</taxon>
        <taxon>Pseudonocardiales</taxon>
        <taxon>Pseudonocardiaceae</taxon>
        <taxon>Saccharothrix</taxon>
    </lineage>
</organism>
<evidence type="ECO:0000256" key="6">
    <source>
        <dbReference type="PROSITE-ProRule" id="PRU01363"/>
    </source>
</evidence>
<evidence type="ECO:0000256" key="2">
    <source>
        <dbReference type="ARBA" id="ARBA00022553"/>
    </source>
</evidence>
<dbReference type="Pfam" id="PF00698">
    <property type="entry name" value="Acyl_transf_1"/>
    <property type="match status" value="2"/>
</dbReference>
<dbReference type="Pfam" id="PF00550">
    <property type="entry name" value="PP-binding"/>
    <property type="match status" value="2"/>
</dbReference>
<evidence type="ECO:0000256" key="7">
    <source>
        <dbReference type="SAM" id="MobiDB-lite"/>
    </source>
</evidence>
<dbReference type="InterPro" id="IPR016036">
    <property type="entry name" value="Malonyl_transacylase_ACP-bd"/>
</dbReference>
<dbReference type="PROSITE" id="PS01162">
    <property type="entry name" value="QOR_ZETA_CRYSTAL"/>
    <property type="match status" value="1"/>
</dbReference>
<dbReference type="Pfam" id="PF21089">
    <property type="entry name" value="PKS_DH_N"/>
    <property type="match status" value="1"/>
</dbReference>
<evidence type="ECO:0000256" key="5">
    <source>
        <dbReference type="ARBA" id="ARBA00023315"/>
    </source>
</evidence>
<evidence type="ECO:0000313" key="11">
    <source>
        <dbReference type="EMBL" id="MDR6593151.1"/>
    </source>
</evidence>
<dbReference type="RefSeq" id="WP_310305553.1">
    <property type="nucleotide sequence ID" value="NZ_BAAAXB010000001.1"/>
</dbReference>
<dbReference type="Proteomes" id="UP001268819">
    <property type="component" value="Unassembled WGS sequence"/>
</dbReference>
<dbReference type="PANTHER" id="PTHR43775">
    <property type="entry name" value="FATTY ACID SYNTHASE"/>
    <property type="match status" value="1"/>
</dbReference>
<dbReference type="InterPro" id="IPR049552">
    <property type="entry name" value="PKS_DH_N"/>
</dbReference>
<feature type="domain" description="Ketosynthase family 3 (KS3)" evidence="9">
    <location>
        <begin position="1006"/>
        <end position="1420"/>
    </location>
</feature>
<dbReference type="PROSITE" id="PS00012">
    <property type="entry name" value="PHOSPHOPANTETHEINE"/>
    <property type="match status" value="1"/>
</dbReference>
<evidence type="ECO:0000313" key="12">
    <source>
        <dbReference type="Proteomes" id="UP001268819"/>
    </source>
</evidence>
<evidence type="ECO:0000259" key="9">
    <source>
        <dbReference type="PROSITE" id="PS52004"/>
    </source>
</evidence>